<feature type="active site" description="Nucleophile" evidence="1">
    <location>
        <position position="97"/>
    </location>
</feature>
<name>A0A9N8Z8B7_9GLOM</name>
<feature type="site" description="Lowers pKa of active site Cys" evidence="3">
    <location>
        <position position="292"/>
    </location>
</feature>
<dbReference type="PROSITE" id="PS50405">
    <property type="entry name" value="GST_CTER"/>
    <property type="match status" value="1"/>
</dbReference>
<sequence>MYGPFASKILDSSFKALIAFSRNQTSLPSSRYWIRRTMSSTSTNQESLPPIYKWASTDGEFRRAPTSFRNVIEKDANSGAQFVAEKDRYHLYISWACPWAHRTVLVRALKGLDDVIGLSVVDHHLGPKGWKFSTPEECPGAIPDTANNKAYLSELYYMAWPEYKGRFTVPVLWDKKLGTIVNNESSEIIRIFNTTFDDFVPEHAKGLTFYPENLKSEIDSINEWVYDSVNNGVYKSGFATTQEAYEKNVAPLFESLDRLEKIFSEHEFLVGNTFTEADIRLWTTIIRFDPVYHGHFKCNAKSIEKDYPHILRWARRIYQMPKVAQTVNMHHIKHHYYGSQKNINPTGIVPVGNGPDLSKPIIL</sequence>
<evidence type="ECO:0000256" key="3">
    <source>
        <dbReference type="PIRSR" id="PIRSR015753-3"/>
    </source>
</evidence>
<dbReference type="PANTHER" id="PTHR32419:SF6">
    <property type="entry name" value="GLUTATHIONE S-TRANSFERASE OMEGA-LIKE 1-RELATED"/>
    <property type="match status" value="1"/>
</dbReference>
<comment type="caution">
    <text evidence="5">The sequence shown here is derived from an EMBL/GenBank/DDBJ whole genome shotgun (WGS) entry which is preliminary data.</text>
</comment>
<evidence type="ECO:0000313" key="5">
    <source>
        <dbReference type="EMBL" id="CAG8480296.1"/>
    </source>
</evidence>
<feature type="binding site" evidence="2">
    <location>
        <begin position="166"/>
        <end position="169"/>
    </location>
    <ligand>
        <name>glutathione</name>
        <dbReference type="ChEBI" id="CHEBI:57925"/>
    </ligand>
</feature>
<dbReference type="SUPFAM" id="SSF47616">
    <property type="entry name" value="GST C-terminal domain-like"/>
    <property type="match status" value="1"/>
</dbReference>
<organism evidence="5 6">
    <name type="scientific">Paraglomus brasilianum</name>
    <dbReference type="NCBI Taxonomy" id="144538"/>
    <lineage>
        <taxon>Eukaryota</taxon>
        <taxon>Fungi</taxon>
        <taxon>Fungi incertae sedis</taxon>
        <taxon>Mucoromycota</taxon>
        <taxon>Glomeromycotina</taxon>
        <taxon>Glomeromycetes</taxon>
        <taxon>Paraglomerales</taxon>
        <taxon>Paraglomeraceae</taxon>
        <taxon>Paraglomus</taxon>
    </lineage>
</organism>
<proteinExistence type="predicted"/>
<accession>A0A9N8Z8B7</accession>
<dbReference type="InterPro" id="IPR040079">
    <property type="entry name" value="Glutathione_S-Trfase"/>
</dbReference>
<dbReference type="InterPro" id="IPR036249">
    <property type="entry name" value="Thioredoxin-like_sf"/>
</dbReference>
<dbReference type="AlphaFoldDB" id="A0A9N8Z8B7"/>
<dbReference type="GO" id="GO:0004364">
    <property type="term" value="F:glutathione transferase activity"/>
    <property type="evidence" value="ECO:0007669"/>
    <property type="project" value="InterPro"/>
</dbReference>
<dbReference type="InterPro" id="IPR047047">
    <property type="entry name" value="GST_Omega-like_C"/>
</dbReference>
<dbReference type="InterPro" id="IPR036282">
    <property type="entry name" value="Glutathione-S-Trfase_C_sf"/>
</dbReference>
<dbReference type="PIRSF" id="PIRSF015753">
    <property type="entry name" value="GST"/>
    <property type="match status" value="1"/>
</dbReference>
<dbReference type="Pfam" id="PF13410">
    <property type="entry name" value="GST_C_2"/>
    <property type="match status" value="1"/>
</dbReference>
<dbReference type="Proteomes" id="UP000789739">
    <property type="component" value="Unassembled WGS sequence"/>
</dbReference>
<reference evidence="5" key="1">
    <citation type="submission" date="2021-06" db="EMBL/GenBank/DDBJ databases">
        <authorList>
            <person name="Kallberg Y."/>
            <person name="Tangrot J."/>
            <person name="Rosling A."/>
        </authorList>
    </citation>
    <scope>NUCLEOTIDE SEQUENCE</scope>
    <source>
        <strain evidence="5">BR232B</strain>
    </source>
</reference>
<dbReference type="InterPro" id="IPR010987">
    <property type="entry name" value="Glutathione-S-Trfase_C-like"/>
</dbReference>
<dbReference type="Pfam" id="PF13409">
    <property type="entry name" value="GST_N_2"/>
    <property type="match status" value="1"/>
</dbReference>
<dbReference type="EMBL" id="CAJVPI010000101">
    <property type="protein sequence ID" value="CAG8480296.1"/>
    <property type="molecule type" value="Genomic_DNA"/>
</dbReference>
<keyword evidence="6" id="KW-1185">Reference proteome</keyword>
<dbReference type="InterPro" id="IPR004045">
    <property type="entry name" value="Glutathione_S-Trfase_N"/>
</dbReference>
<protein>
    <submittedName>
        <fullName evidence="5">4769_t:CDS:1</fullName>
    </submittedName>
</protein>
<gene>
    <name evidence="5" type="ORF">PBRASI_LOCUS1541</name>
</gene>
<feature type="binding site" evidence="2">
    <location>
        <position position="130"/>
    </location>
    <ligand>
        <name>glutathione</name>
        <dbReference type="ChEBI" id="CHEBI:57925"/>
    </ligand>
</feature>
<dbReference type="InterPro" id="IPR016639">
    <property type="entry name" value="GST_Omega/GSH"/>
</dbReference>
<feature type="domain" description="GST C-terminal" evidence="4">
    <location>
        <begin position="211"/>
        <end position="339"/>
    </location>
</feature>
<dbReference type="SUPFAM" id="SSF52833">
    <property type="entry name" value="Thioredoxin-like"/>
    <property type="match status" value="1"/>
</dbReference>
<evidence type="ECO:0000256" key="1">
    <source>
        <dbReference type="PIRSR" id="PIRSR015753-1"/>
    </source>
</evidence>
<dbReference type="OrthoDB" id="2309723at2759"/>
<dbReference type="Gene3D" id="1.20.1050.10">
    <property type="match status" value="1"/>
</dbReference>
<evidence type="ECO:0000259" key="4">
    <source>
        <dbReference type="PROSITE" id="PS50405"/>
    </source>
</evidence>
<dbReference type="SFLD" id="SFLDG01148">
    <property type="entry name" value="Xi_(cytGST)"/>
    <property type="match status" value="1"/>
</dbReference>
<feature type="active site" description="Proton donor/acceptor" evidence="1">
    <location>
        <position position="234"/>
    </location>
</feature>
<dbReference type="Gene3D" id="3.40.30.10">
    <property type="entry name" value="Glutaredoxin"/>
    <property type="match status" value="1"/>
</dbReference>
<evidence type="ECO:0000313" key="6">
    <source>
        <dbReference type="Proteomes" id="UP000789739"/>
    </source>
</evidence>
<feature type="site" description="Lowers pKa of active site Cys" evidence="3">
    <location>
        <position position="336"/>
    </location>
</feature>
<dbReference type="PANTHER" id="PTHR32419">
    <property type="entry name" value="GLUTATHIONYL-HYDROQUINONE REDUCTASE"/>
    <property type="match status" value="1"/>
</dbReference>
<dbReference type="CDD" id="cd03190">
    <property type="entry name" value="GST_C_Omega_like"/>
    <property type="match status" value="1"/>
</dbReference>
<dbReference type="GO" id="GO:0005737">
    <property type="term" value="C:cytoplasm"/>
    <property type="evidence" value="ECO:0007669"/>
    <property type="project" value="TreeGrafter"/>
</dbReference>
<dbReference type="SFLD" id="SFLDG01206">
    <property type="entry name" value="Xi.1"/>
    <property type="match status" value="1"/>
</dbReference>
<feature type="binding site" evidence="2">
    <location>
        <begin position="184"/>
        <end position="185"/>
    </location>
    <ligand>
        <name>glutathione</name>
        <dbReference type="ChEBI" id="CHEBI:57925"/>
    </ligand>
</feature>
<evidence type="ECO:0000256" key="2">
    <source>
        <dbReference type="PIRSR" id="PIRSR015753-2"/>
    </source>
</evidence>
<dbReference type="SFLD" id="SFLDS00019">
    <property type="entry name" value="Glutathione_Transferase_(cytos"/>
    <property type="match status" value="1"/>
</dbReference>